<accession>A0A8T3DIP4</accession>
<evidence type="ECO:0000313" key="3">
    <source>
        <dbReference type="EMBL" id="KAI1897153.1"/>
    </source>
</evidence>
<feature type="signal peptide" evidence="2">
    <location>
        <begin position="1"/>
        <end position="18"/>
    </location>
</feature>
<sequence>MILVPLAWMLALTGLCQSMFTQRLTCSHDSIYGGVRKVWCKQDSDLCCTGFAFGDAMRALGSEGLHVEHDAGSFTVTVRQLPQGEGVYWCGLLQRNNTIIKLAEKYFYESPPLDVWGILRWILMPLLPLVTIIMYCYTSRKVNKQRNKEKVEADAFEDICMTSPQAADGQ</sequence>
<protein>
    <submittedName>
        <fullName evidence="3">Uncharacterized protein</fullName>
    </submittedName>
</protein>
<dbReference type="AlphaFoldDB" id="A0A8T3DIP4"/>
<organism evidence="3 4">
    <name type="scientific">Albula goreensis</name>
    <dbReference type="NCBI Taxonomy" id="1534307"/>
    <lineage>
        <taxon>Eukaryota</taxon>
        <taxon>Metazoa</taxon>
        <taxon>Chordata</taxon>
        <taxon>Craniata</taxon>
        <taxon>Vertebrata</taxon>
        <taxon>Euteleostomi</taxon>
        <taxon>Actinopterygii</taxon>
        <taxon>Neopterygii</taxon>
        <taxon>Teleostei</taxon>
        <taxon>Albuliformes</taxon>
        <taxon>Albulidae</taxon>
        <taxon>Albula</taxon>
    </lineage>
</organism>
<keyword evidence="1" id="KW-0472">Membrane</keyword>
<comment type="caution">
    <text evidence="3">The sequence shown here is derived from an EMBL/GenBank/DDBJ whole genome shotgun (WGS) entry which is preliminary data.</text>
</comment>
<evidence type="ECO:0000313" key="4">
    <source>
        <dbReference type="Proteomes" id="UP000829720"/>
    </source>
</evidence>
<dbReference type="EMBL" id="JAERUA010000007">
    <property type="protein sequence ID" value="KAI1897153.1"/>
    <property type="molecule type" value="Genomic_DNA"/>
</dbReference>
<name>A0A8T3DIP4_9TELE</name>
<dbReference type="Gene3D" id="2.60.40.10">
    <property type="entry name" value="Immunoglobulins"/>
    <property type="match status" value="1"/>
</dbReference>
<dbReference type="OrthoDB" id="8788371at2759"/>
<dbReference type="InterPro" id="IPR013783">
    <property type="entry name" value="Ig-like_fold"/>
</dbReference>
<keyword evidence="1" id="KW-0812">Transmembrane</keyword>
<feature type="chain" id="PRO_5035902355" evidence="2">
    <location>
        <begin position="19"/>
        <end position="170"/>
    </location>
</feature>
<gene>
    <name evidence="3" type="ORF">AGOR_G00080260</name>
</gene>
<keyword evidence="4" id="KW-1185">Reference proteome</keyword>
<keyword evidence="2" id="KW-0732">Signal</keyword>
<dbReference type="Proteomes" id="UP000829720">
    <property type="component" value="Unassembled WGS sequence"/>
</dbReference>
<feature type="transmembrane region" description="Helical" evidence="1">
    <location>
        <begin position="118"/>
        <end position="138"/>
    </location>
</feature>
<reference evidence="3" key="1">
    <citation type="submission" date="2021-01" db="EMBL/GenBank/DDBJ databases">
        <authorList>
            <person name="Zahm M."/>
            <person name="Roques C."/>
            <person name="Cabau C."/>
            <person name="Klopp C."/>
            <person name="Donnadieu C."/>
            <person name="Jouanno E."/>
            <person name="Lampietro C."/>
            <person name="Louis A."/>
            <person name="Herpin A."/>
            <person name="Echchiki A."/>
            <person name="Berthelot C."/>
            <person name="Parey E."/>
            <person name="Roest-Crollius H."/>
            <person name="Braasch I."/>
            <person name="Postlethwait J."/>
            <person name="Bobe J."/>
            <person name="Montfort J."/>
            <person name="Bouchez O."/>
            <person name="Begum T."/>
            <person name="Mejri S."/>
            <person name="Adams A."/>
            <person name="Chen W.-J."/>
            <person name="Guiguen Y."/>
        </authorList>
    </citation>
    <scope>NUCLEOTIDE SEQUENCE</scope>
    <source>
        <tissue evidence="3">Blood</tissue>
    </source>
</reference>
<keyword evidence="1" id="KW-1133">Transmembrane helix</keyword>
<evidence type="ECO:0000256" key="2">
    <source>
        <dbReference type="SAM" id="SignalP"/>
    </source>
</evidence>
<evidence type="ECO:0000256" key="1">
    <source>
        <dbReference type="SAM" id="Phobius"/>
    </source>
</evidence>
<proteinExistence type="predicted"/>